<dbReference type="Gene3D" id="3.90.70.10">
    <property type="entry name" value="Cysteine proteinases"/>
    <property type="match status" value="1"/>
</dbReference>
<feature type="chain" id="PRO_5045345683" description="Peptidase C39-like domain-containing protein" evidence="1">
    <location>
        <begin position="24"/>
        <end position="206"/>
    </location>
</feature>
<protein>
    <recommendedName>
        <fullName evidence="2">Peptidase C39-like domain-containing protein</fullName>
    </recommendedName>
</protein>
<keyword evidence="1" id="KW-0732">Signal</keyword>
<comment type="caution">
    <text evidence="3">The sequence shown here is derived from an EMBL/GenBank/DDBJ whole genome shotgun (WGS) entry which is preliminary data.</text>
</comment>
<evidence type="ECO:0000313" key="3">
    <source>
        <dbReference type="EMBL" id="THV57875.1"/>
    </source>
</evidence>
<dbReference type="InterPro" id="IPR039564">
    <property type="entry name" value="Peptidase_C39-like"/>
</dbReference>
<gene>
    <name evidence="3" type="ORF">EK417_14315</name>
</gene>
<name>A0ABY2R5S4_9FLAO</name>
<evidence type="ECO:0000256" key="1">
    <source>
        <dbReference type="SAM" id="SignalP"/>
    </source>
</evidence>
<dbReference type="EMBL" id="SDLV01000029">
    <property type="protein sequence ID" value="THV57875.1"/>
    <property type="molecule type" value="Genomic_DNA"/>
</dbReference>
<dbReference type="RefSeq" id="WP_110368280.1">
    <property type="nucleotide sequence ID" value="NZ_SDLV01000029.1"/>
</dbReference>
<keyword evidence="4" id="KW-1185">Reference proteome</keyword>
<accession>A0ABY2R5S4</accession>
<sequence length="206" mass="22860">MKKLVNLILTLMLSLSIGQNVFGQQPAYVGIPSSNFNYFASSQRNSNWCWAASLQMIFNYYGVNITQEQIVARSYGVDPYGQLPNWTGSFQVITANLNNWSVDNSGRSYAVGATLNWGAPTPSYLVQELTAQRPVLIGYRSGSNSGHAVVVTACSYIPSVYGPIIQSIVVRDPWPSQENINNNGRAEYPGQNIANLMQAHWYIRIQ</sequence>
<feature type="signal peptide" evidence="1">
    <location>
        <begin position="1"/>
        <end position="23"/>
    </location>
</feature>
<evidence type="ECO:0000259" key="2">
    <source>
        <dbReference type="Pfam" id="PF13529"/>
    </source>
</evidence>
<proteinExistence type="predicted"/>
<feature type="domain" description="Peptidase C39-like" evidence="2">
    <location>
        <begin position="37"/>
        <end position="174"/>
    </location>
</feature>
<organism evidence="3 4">
    <name type="scientific">Chryseobacterium candidae</name>
    <dbReference type="NCBI Taxonomy" id="1978493"/>
    <lineage>
        <taxon>Bacteria</taxon>
        <taxon>Pseudomonadati</taxon>
        <taxon>Bacteroidota</taxon>
        <taxon>Flavobacteriia</taxon>
        <taxon>Flavobacteriales</taxon>
        <taxon>Weeksellaceae</taxon>
        <taxon>Chryseobacterium group</taxon>
        <taxon>Chryseobacterium</taxon>
    </lineage>
</organism>
<reference evidence="3 4" key="1">
    <citation type="submission" date="2019-01" db="EMBL/GenBank/DDBJ databases">
        <authorList>
            <person name="B I."/>
            <person name="Ch S."/>
            <person name="Ch V.R."/>
        </authorList>
    </citation>
    <scope>NUCLEOTIDE SEQUENCE [LARGE SCALE GENOMIC DNA]</scope>
    <source>
        <strain evidence="3 4">JC507</strain>
    </source>
</reference>
<dbReference type="Proteomes" id="UP000306038">
    <property type="component" value="Unassembled WGS sequence"/>
</dbReference>
<evidence type="ECO:0000313" key="4">
    <source>
        <dbReference type="Proteomes" id="UP000306038"/>
    </source>
</evidence>
<dbReference type="Pfam" id="PF13529">
    <property type="entry name" value="Peptidase_C39_2"/>
    <property type="match status" value="1"/>
</dbReference>